<sequence length="411" mass="46455">MWLLLDDNERKKCLLEGLVEASKRAFWDEDGRAVCPELTITSLLKKRGNAFLKFLQLFKDTQKSADTIPFAVPSEWWDHALDDVDKPLSSKDKFMHTLLTSSRNDFICHFILQAIKAISRDIVDESEGTKPIVDAMESCRGSGLADGWPHIIENLRDKPIIRCENCEKSAEELGTGVRFMVCAICKTKMNLNIHYCSKQAPFRSICRPVTHVFARNCQKEDWKRHKAHCGKEGSKRIPGTAGDCAWRIPSSLLPDYLRDSLNTGDHFEVTNLGPGKPRFRRSSALQRQVSMLETDKDADYILFSSSGEPVRFVVDDPWMKLTFRSMRATAMSDARQMGVGPMAEYLIKVMNGYPGLSREIMLRQFVDEYGPDARAEVVQSERKSAERLGGGATFLEAMSRNMSVMGQVLGR</sequence>
<name>A0ACB8B5G6_9AGAM</name>
<evidence type="ECO:0000313" key="2">
    <source>
        <dbReference type="Proteomes" id="UP000790709"/>
    </source>
</evidence>
<reference evidence="1" key="1">
    <citation type="journal article" date="2021" name="New Phytol.">
        <title>Evolutionary innovations through gain and loss of genes in the ectomycorrhizal Boletales.</title>
        <authorList>
            <person name="Wu G."/>
            <person name="Miyauchi S."/>
            <person name="Morin E."/>
            <person name="Kuo A."/>
            <person name="Drula E."/>
            <person name="Varga T."/>
            <person name="Kohler A."/>
            <person name="Feng B."/>
            <person name="Cao Y."/>
            <person name="Lipzen A."/>
            <person name="Daum C."/>
            <person name="Hundley H."/>
            <person name="Pangilinan J."/>
            <person name="Johnson J."/>
            <person name="Barry K."/>
            <person name="LaButti K."/>
            <person name="Ng V."/>
            <person name="Ahrendt S."/>
            <person name="Min B."/>
            <person name="Choi I.G."/>
            <person name="Park H."/>
            <person name="Plett J.M."/>
            <person name="Magnuson J."/>
            <person name="Spatafora J.W."/>
            <person name="Nagy L.G."/>
            <person name="Henrissat B."/>
            <person name="Grigoriev I.V."/>
            <person name="Yang Z.L."/>
            <person name="Xu J."/>
            <person name="Martin F.M."/>
        </authorList>
    </citation>
    <scope>NUCLEOTIDE SEQUENCE</scope>
    <source>
        <strain evidence="1">KUC20120723A-06</strain>
    </source>
</reference>
<keyword evidence="2" id="KW-1185">Reference proteome</keyword>
<comment type="caution">
    <text evidence="1">The sequence shown here is derived from an EMBL/GenBank/DDBJ whole genome shotgun (WGS) entry which is preliminary data.</text>
</comment>
<accession>A0ACB8B5G6</accession>
<dbReference type="Proteomes" id="UP000790709">
    <property type="component" value="Unassembled WGS sequence"/>
</dbReference>
<gene>
    <name evidence="1" type="ORF">BV22DRAFT_1020841</name>
</gene>
<organism evidence="1 2">
    <name type="scientific">Leucogyrophana mollusca</name>
    <dbReference type="NCBI Taxonomy" id="85980"/>
    <lineage>
        <taxon>Eukaryota</taxon>
        <taxon>Fungi</taxon>
        <taxon>Dikarya</taxon>
        <taxon>Basidiomycota</taxon>
        <taxon>Agaricomycotina</taxon>
        <taxon>Agaricomycetes</taxon>
        <taxon>Agaricomycetidae</taxon>
        <taxon>Boletales</taxon>
        <taxon>Boletales incertae sedis</taxon>
        <taxon>Leucogyrophana</taxon>
    </lineage>
</organism>
<dbReference type="EMBL" id="MU266567">
    <property type="protein sequence ID" value="KAH7920637.1"/>
    <property type="molecule type" value="Genomic_DNA"/>
</dbReference>
<protein>
    <submittedName>
        <fullName evidence="1">Uncharacterized protein</fullName>
    </submittedName>
</protein>
<evidence type="ECO:0000313" key="1">
    <source>
        <dbReference type="EMBL" id="KAH7920637.1"/>
    </source>
</evidence>
<proteinExistence type="predicted"/>